<accession>D2QCJ7</accession>
<evidence type="ECO:0000313" key="2">
    <source>
        <dbReference type="Proteomes" id="UP000002028"/>
    </source>
</evidence>
<organism evidence="1 2">
    <name type="scientific">Spirosoma linguale (strain ATCC 33905 / DSM 74 / LMG 10896 / Claus 1)</name>
    <dbReference type="NCBI Taxonomy" id="504472"/>
    <lineage>
        <taxon>Bacteria</taxon>
        <taxon>Pseudomonadati</taxon>
        <taxon>Bacteroidota</taxon>
        <taxon>Cytophagia</taxon>
        <taxon>Cytophagales</taxon>
        <taxon>Cytophagaceae</taxon>
        <taxon>Spirosoma</taxon>
    </lineage>
</organism>
<sequence length="209" mass="24081">MTWKQKVIDDQYGGNAEQFETAFAEAVTEGNLQAVHWDDLIVDATTLTHVKNAGRELIKINLGYLPPNDVMMPYEPYLRALIQNYWNHSMAEDEFLEQLDDHLKLIRNADMKHNTCQTYDPAIINKYHKTFVPYGYAVRSRLANFLGYVPQLEHSLIAEMWMRDIMSDETYRLPDEIAPDDMRALTLIKYREVLLADGQQAADASPLLG</sequence>
<dbReference type="EMBL" id="CP001769">
    <property type="protein sequence ID" value="ADB38002.1"/>
    <property type="molecule type" value="Genomic_DNA"/>
</dbReference>
<dbReference type="STRING" id="504472.Slin_1957"/>
<protein>
    <submittedName>
        <fullName evidence="1">Uncharacterized protein</fullName>
    </submittedName>
</protein>
<dbReference type="Proteomes" id="UP000002028">
    <property type="component" value="Chromosome"/>
</dbReference>
<name>D2QCJ7_SPILD</name>
<dbReference type="AlphaFoldDB" id="D2QCJ7"/>
<keyword evidence="2" id="KW-1185">Reference proteome</keyword>
<gene>
    <name evidence="1" type="ordered locus">Slin_1957</name>
</gene>
<dbReference type="RefSeq" id="WP_012926551.1">
    <property type="nucleotide sequence ID" value="NC_013730.1"/>
</dbReference>
<proteinExistence type="predicted"/>
<dbReference type="HOGENOM" id="CLU_1314743_0_0_10"/>
<reference evidence="1 2" key="1">
    <citation type="journal article" date="2010" name="Stand. Genomic Sci.">
        <title>Complete genome sequence of Spirosoma linguale type strain (1).</title>
        <authorList>
            <person name="Lail K."/>
            <person name="Sikorski J."/>
            <person name="Saunders E."/>
            <person name="Lapidus A."/>
            <person name="Glavina Del Rio T."/>
            <person name="Copeland A."/>
            <person name="Tice H."/>
            <person name="Cheng J.-F."/>
            <person name="Lucas S."/>
            <person name="Nolan M."/>
            <person name="Bruce D."/>
            <person name="Goodwin L."/>
            <person name="Pitluck S."/>
            <person name="Ivanova N."/>
            <person name="Mavromatis K."/>
            <person name="Ovchinnikova G."/>
            <person name="Pati A."/>
            <person name="Chen A."/>
            <person name="Palaniappan K."/>
            <person name="Land M."/>
            <person name="Hauser L."/>
            <person name="Chang Y.-J."/>
            <person name="Jeffries C.D."/>
            <person name="Chain P."/>
            <person name="Brettin T."/>
            <person name="Detter J.C."/>
            <person name="Schuetze A."/>
            <person name="Rohde M."/>
            <person name="Tindall B.J."/>
            <person name="Goeker M."/>
            <person name="Bristow J."/>
            <person name="Eisen J.A."/>
            <person name="Markowitz V."/>
            <person name="Hugenholtz P."/>
            <person name="Kyrpides N.C."/>
            <person name="Klenk H.-P."/>
            <person name="Chen F."/>
        </authorList>
    </citation>
    <scope>NUCLEOTIDE SEQUENCE [LARGE SCALE GENOMIC DNA]</scope>
    <source>
        <strain evidence="2">ATCC 33905 / DSM 74 / LMG 10896 / Claus 1</strain>
    </source>
</reference>
<evidence type="ECO:0000313" key="1">
    <source>
        <dbReference type="EMBL" id="ADB38002.1"/>
    </source>
</evidence>
<dbReference type="KEGG" id="sli:Slin_1957"/>